<dbReference type="RefSeq" id="WP_182807621.1">
    <property type="nucleotide sequence ID" value="NZ_JACJFM010000004.1"/>
</dbReference>
<dbReference type="Gene3D" id="3.30.160.60">
    <property type="entry name" value="Classic Zinc Finger"/>
    <property type="match status" value="1"/>
</dbReference>
<reference evidence="6 7" key="1">
    <citation type="submission" date="2020-08" db="EMBL/GenBank/DDBJ databases">
        <title>Oceanospirillum sp. nov. isolated from marine sediment.</title>
        <authorList>
            <person name="Ji X."/>
        </authorList>
    </citation>
    <scope>NUCLEOTIDE SEQUENCE [LARGE SCALE GENOMIC DNA]</scope>
    <source>
        <strain evidence="6 7">D5</strain>
    </source>
</reference>
<gene>
    <name evidence="6" type="ORF">H4O21_04290</name>
</gene>
<comment type="similarity">
    <text evidence="1">Belongs to the 'phage' integrase family.</text>
</comment>
<dbReference type="GO" id="GO:0006310">
    <property type="term" value="P:DNA recombination"/>
    <property type="evidence" value="ECO:0007669"/>
    <property type="project" value="UniProtKB-KW"/>
</dbReference>
<accession>A0A839ILR7</accession>
<dbReference type="AlphaFoldDB" id="A0A839ILR7"/>
<dbReference type="InterPro" id="IPR016177">
    <property type="entry name" value="DNA-bd_dom_sf"/>
</dbReference>
<dbReference type="InterPro" id="IPR013762">
    <property type="entry name" value="Integrase-like_cat_sf"/>
</dbReference>
<dbReference type="Gene3D" id="1.10.443.10">
    <property type="entry name" value="Intergrase catalytic core"/>
    <property type="match status" value="1"/>
</dbReference>
<evidence type="ECO:0000256" key="2">
    <source>
        <dbReference type="ARBA" id="ARBA00022908"/>
    </source>
</evidence>
<dbReference type="InterPro" id="IPR010998">
    <property type="entry name" value="Integrase_recombinase_N"/>
</dbReference>
<evidence type="ECO:0000313" key="6">
    <source>
        <dbReference type="EMBL" id="MBB1485831.1"/>
    </source>
</evidence>
<comment type="caution">
    <text evidence="6">The sequence shown here is derived from an EMBL/GenBank/DDBJ whole genome shotgun (WGS) entry which is preliminary data.</text>
</comment>
<dbReference type="Pfam" id="PF09003">
    <property type="entry name" value="Arm-DNA-bind_1"/>
    <property type="match status" value="1"/>
</dbReference>
<dbReference type="InterPro" id="IPR002104">
    <property type="entry name" value="Integrase_catalytic"/>
</dbReference>
<keyword evidence="3" id="KW-0238">DNA-binding</keyword>
<evidence type="ECO:0000256" key="3">
    <source>
        <dbReference type="ARBA" id="ARBA00023125"/>
    </source>
</evidence>
<dbReference type="Pfam" id="PF00589">
    <property type="entry name" value="Phage_integrase"/>
    <property type="match status" value="1"/>
</dbReference>
<feature type="domain" description="Tyr recombinase" evidence="5">
    <location>
        <begin position="173"/>
        <end position="364"/>
    </location>
</feature>
<evidence type="ECO:0000313" key="7">
    <source>
        <dbReference type="Proteomes" id="UP000565262"/>
    </source>
</evidence>
<dbReference type="SUPFAM" id="SSF54171">
    <property type="entry name" value="DNA-binding domain"/>
    <property type="match status" value="1"/>
</dbReference>
<dbReference type="GO" id="GO:0008907">
    <property type="term" value="F:integrase activity"/>
    <property type="evidence" value="ECO:0007669"/>
    <property type="project" value="InterPro"/>
</dbReference>
<dbReference type="InterPro" id="IPR015094">
    <property type="entry name" value="Integrase_lambda-typ_DNA-bd_N"/>
</dbReference>
<evidence type="ECO:0000259" key="5">
    <source>
        <dbReference type="PROSITE" id="PS51898"/>
    </source>
</evidence>
<dbReference type="EMBL" id="JACJFM010000004">
    <property type="protein sequence ID" value="MBB1485831.1"/>
    <property type="molecule type" value="Genomic_DNA"/>
</dbReference>
<dbReference type="Proteomes" id="UP000565262">
    <property type="component" value="Unassembled WGS sequence"/>
</dbReference>
<protein>
    <submittedName>
        <fullName evidence="6">Tyrosine-type recombinase/integrase</fullName>
    </submittedName>
</protein>
<dbReference type="SUPFAM" id="SSF56349">
    <property type="entry name" value="DNA breaking-rejoining enzymes"/>
    <property type="match status" value="1"/>
</dbReference>
<dbReference type="GO" id="GO:0003677">
    <property type="term" value="F:DNA binding"/>
    <property type="evidence" value="ECO:0007669"/>
    <property type="project" value="UniProtKB-KW"/>
</dbReference>
<keyword evidence="4" id="KW-0233">DNA recombination</keyword>
<keyword evidence="7" id="KW-1185">Reference proteome</keyword>
<name>A0A839ILR7_9GAMM</name>
<keyword evidence="2" id="KW-0229">DNA integration</keyword>
<evidence type="ECO:0000256" key="4">
    <source>
        <dbReference type="ARBA" id="ARBA00023172"/>
    </source>
</evidence>
<organism evidence="6 7">
    <name type="scientific">Oceanospirillum sediminis</name>
    <dbReference type="NCBI Taxonomy" id="2760088"/>
    <lineage>
        <taxon>Bacteria</taxon>
        <taxon>Pseudomonadati</taxon>
        <taxon>Pseudomonadota</taxon>
        <taxon>Gammaproteobacteria</taxon>
        <taxon>Oceanospirillales</taxon>
        <taxon>Oceanospirillaceae</taxon>
        <taxon>Oceanospirillum</taxon>
    </lineage>
</organism>
<evidence type="ECO:0000256" key="1">
    <source>
        <dbReference type="ARBA" id="ARBA00008857"/>
    </source>
</evidence>
<proteinExistence type="inferred from homology"/>
<sequence length="378" mass="43261">MAARPRKRKNKSLEPNLYEKNGYFTYRRPDTKTLHGMGKNKAKAQAAARKLNARLCKDADLVAQVMGTADRTIADACEAFIQERIEDNPKLVEASKKEKIYRVNRINRDLGALPLEGFTTADAADWLSKGFKGDSYKQHRSVLSQILNFSQTKGWSDKNVVTPTLSHDLHHKKERQRLTLDQFRAIYKLADPWFQIAMDLAILTCQGRNEIASMKHSDIREGVLYVIRQKTRNKTDTAYIAIEVTPALQEVINRSLAQPPQSPSIVHRLPSKVYHTTRKNNDWSVKPDYLTREFRKLRDKIQSIRSLHEKAKPTFHEIRSLGGYLMEQAGSQTQEVQALMGHADASMTEHYLSGHDQKWTAARAALVNPRLQKMDQKE</sequence>
<dbReference type="Gene3D" id="1.10.150.130">
    <property type="match status" value="1"/>
</dbReference>
<dbReference type="PROSITE" id="PS51898">
    <property type="entry name" value="TYR_RECOMBINASE"/>
    <property type="match status" value="1"/>
</dbReference>
<dbReference type="InterPro" id="IPR011010">
    <property type="entry name" value="DNA_brk_join_enz"/>
</dbReference>